<keyword evidence="1" id="KW-1133">Transmembrane helix</keyword>
<keyword evidence="3" id="KW-0328">Glycosyltransferase</keyword>
<dbReference type="Pfam" id="PF13439">
    <property type="entry name" value="Glyco_transf_4"/>
    <property type="match status" value="1"/>
</dbReference>
<protein>
    <submittedName>
        <fullName evidence="3">Glycosyl transferase, group 1</fullName>
        <ecNumber evidence="3">2.4.1.-</ecNumber>
    </submittedName>
</protein>
<dbReference type="EMBL" id="OUNR01000018">
    <property type="protein sequence ID" value="SPP66143.1"/>
    <property type="molecule type" value="Genomic_DNA"/>
</dbReference>
<dbReference type="EC" id="2.4.1.-" evidence="3"/>
<dbReference type="Pfam" id="PF13692">
    <property type="entry name" value="Glyco_trans_1_4"/>
    <property type="match status" value="1"/>
</dbReference>
<gene>
    <name evidence="3" type="ORF">NITLEN_50183</name>
</gene>
<keyword evidence="4" id="KW-1185">Reference proteome</keyword>
<keyword evidence="3" id="KW-0808">Transferase</keyword>
<keyword evidence="1" id="KW-0472">Membrane</keyword>
<dbReference type="InParanoid" id="A0A330L9X8"/>
<evidence type="ECO:0000313" key="4">
    <source>
        <dbReference type="Proteomes" id="UP000248168"/>
    </source>
</evidence>
<sequence>MTVGTHRTTVLHLSTSSGPGGAERMISTLAAALNQGQVRVIVGLFRAGWLQTECERFGVRTIVIPIAGVLGLQWFLGYWELIRKERVALIHAHEFSAIMCGWILAKMAGVPLVATVHGKNYFWEKWRRRVAYRLVSRYGSLVAVSADLKRFICDKVGIEEGRVHVIYNGVAAAQPVADEEAHTCKAELAIVGRYPVLGVVGSLYPVKGHRFLVSAMPEIIRRWPRAVLLVIGRGELEASLKAQAEQLGIADNIRFLGMRSDVPRLLSVLDVFVLPSLSEGLSLALLEAMASGQPVVATAVGGNPELVDQGQTGFLVAPEDAGSLAIKLVELLEDPLMMHRFSAQGATRVRELFSLEQMVIQYRALYASLSPGNGEGSHEGV</sequence>
<dbReference type="RefSeq" id="WP_121990343.1">
    <property type="nucleotide sequence ID" value="NZ_OUNR01000018.1"/>
</dbReference>
<evidence type="ECO:0000313" key="3">
    <source>
        <dbReference type="EMBL" id="SPP66143.1"/>
    </source>
</evidence>
<dbReference type="InterPro" id="IPR028098">
    <property type="entry name" value="Glyco_trans_4-like_N"/>
</dbReference>
<dbReference type="Proteomes" id="UP000248168">
    <property type="component" value="Unassembled WGS sequence"/>
</dbReference>
<dbReference type="Gene3D" id="3.40.50.2000">
    <property type="entry name" value="Glycogen Phosphorylase B"/>
    <property type="match status" value="2"/>
</dbReference>
<accession>A0A330L9X8</accession>
<dbReference type="PANTHER" id="PTHR12526">
    <property type="entry name" value="GLYCOSYLTRANSFERASE"/>
    <property type="match status" value="1"/>
</dbReference>
<reference evidence="4" key="1">
    <citation type="submission" date="2018-04" db="EMBL/GenBank/DDBJ databases">
        <authorList>
            <person name="Lucker S."/>
            <person name="Sakoula D."/>
        </authorList>
    </citation>
    <scope>NUCLEOTIDE SEQUENCE [LARGE SCALE GENOMIC DNA]</scope>
</reference>
<name>A0A330L9X8_9BACT</name>
<evidence type="ECO:0000256" key="1">
    <source>
        <dbReference type="SAM" id="Phobius"/>
    </source>
</evidence>
<organism evidence="3 4">
    <name type="scientific">Nitrospira lenta</name>
    <dbReference type="NCBI Taxonomy" id="1436998"/>
    <lineage>
        <taxon>Bacteria</taxon>
        <taxon>Pseudomonadati</taxon>
        <taxon>Nitrospirota</taxon>
        <taxon>Nitrospiria</taxon>
        <taxon>Nitrospirales</taxon>
        <taxon>Nitrospiraceae</taxon>
        <taxon>Nitrospira</taxon>
    </lineage>
</organism>
<dbReference type="AlphaFoldDB" id="A0A330L9X8"/>
<dbReference type="SUPFAM" id="SSF53756">
    <property type="entry name" value="UDP-Glycosyltransferase/glycogen phosphorylase"/>
    <property type="match status" value="1"/>
</dbReference>
<proteinExistence type="predicted"/>
<dbReference type="PANTHER" id="PTHR12526:SF636">
    <property type="entry name" value="BLL3647 PROTEIN"/>
    <property type="match status" value="1"/>
</dbReference>
<feature type="transmembrane region" description="Helical" evidence="1">
    <location>
        <begin position="57"/>
        <end position="76"/>
    </location>
</feature>
<dbReference type="OrthoDB" id="9806653at2"/>
<dbReference type="FunCoup" id="A0A330L9X8">
    <property type="interactions" value="37"/>
</dbReference>
<feature type="domain" description="Glycosyltransferase subfamily 4-like N-terminal" evidence="2">
    <location>
        <begin position="19"/>
        <end position="171"/>
    </location>
</feature>
<evidence type="ECO:0000259" key="2">
    <source>
        <dbReference type="Pfam" id="PF13439"/>
    </source>
</evidence>
<keyword evidence="1" id="KW-0812">Transmembrane</keyword>
<dbReference type="GO" id="GO:0016757">
    <property type="term" value="F:glycosyltransferase activity"/>
    <property type="evidence" value="ECO:0007669"/>
    <property type="project" value="UniProtKB-KW"/>
</dbReference>